<dbReference type="InterPro" id="IPR036013">
    <property type="entry name" value="Band_7/SPFH_dom_sf"/>
</dbReference>
<dbReference type="SUPFAM" id="SSF117892">
    <property type="entry name" value="Band 7/SPFH domain"/>
    <property type="match status" value="1"/>
</dbReference>
<dbReference type="InterPro" id="IPR001107">
    <property type="entry name" value="Band_7"/>
</dbReference>
<comment type="subcellular location">
    <subcellularLocation>
        <location evidence="1">Membrane</location>
        <topology evidence="1">Single-pass membrane protein</topology>
    </subcellularLocation>
</comment>
<dbReference type="PANTHER" id="PTHR10264">
    <property type="entry name" value="BAND 7 PROTEIN-RELATED"/>
    <property type="match status" value="1"/>
</dbReference>
<evidence type="ECO:0000313" key="5">
    <source>
        <dbReference type="Proteomes" id="UP001597012"/>
    </source>
</evidence>
<feature type="domain" description="Band 7" evidence="3">
    <location>
        <begin position="129"/>
        <end position="293"/>
    </location>
</feature>
<dbReference type="Proteomes" id="UP001597012">
    <property type="component" value="Unassembled WGS sequence"/>
</dbReference>
<dbReference type="PANTHER" id="PTHR10264:SF83">
    <property type="entry name" value="BLL5629 PROTEIN"/>
    <property type="match status" value="1"/>
</dbReference>
<reference evidence="5" key="1">
    <citation type="journal article" date="2019" name="Int. J. Syst. Evol. Microbiol.">
        <title>The Global Catalogue of Microorganisms (GCM) 10K type strain sequencing project: providing services to taxonomists for standard genome sequencing and annotation.</title>
        <authorList>
            <consortium name="The Broad Institute Genomics Platform"/>
            <consortium name="The Broad Institute Genome Sequencing Center for Infectious Disease"/>
            <person name="Wu L."/>
            <person name="Ma J."/>
        </authorList>
    </citation>
    <scope>NUCLEOTIDE SEQUENCE [LARGE SCALE GENOMIC DNA]</scope>
    <source>
        <strain evidence="5">CCUG 61948</strain>
    </source>
</reference>
<dbReference type="EMBL" id="JBHTHY010000014">
    <property type="protein sequence ID" value="MFD0799200.1"/>
    <property type="molecule type" value="Genomic_DNA"/>
</dbReference>
<proteinExistence type="inferred from homology"/>
<gene>
    <name evidence="4" type="ORF">ACFQZJ_17120</name>
</gene>
<dbReference type="PRINTS" id="PR00721">
    <property type="entry name" value="STOMATIN"/>
</dbReference>
<dbReference type="CDD" id="cd13438">
    <property type="entry name" value="SPFH_eoslipins_u2"/>
    <property type="match status" value="1"/>
</dbReference>
<accession>A0ABW3B7U3</accession>
<evidence type="ECO:0000256" key="1">
    <source>
        <dbReference type="ARBA" id="ARBA00004167"/>
    </source>
</evidence>
<dbReference type="RefSeq" id="WP_379936109.1">
    <property type="nucleotide sequence ID" value="NZ_JBHTHY010000014.1"/>
</dbReference>
<name>A0ABW3B7U3_9FLAO</name>
<evidence type="ECO:0000256" key="2">
    <source>
        <dbReference type="ARBA" id="ARBA00008164"/>
    </source>
</evidence>
<dbReference type="Gene3D" id="3.30.479.30">
    <property type="entry name" value="Band 7 domain"/>
    <property type="match status" value="1"/>
</dbReference>
<sequence>MMFKKTRVNAGKVGLVFKKGDYITCIAQGSHWLGFGSTVREYDLTKAFVPPIALEILLQDNALAAMLHIVEVKDVQLVLVSENGNLKQTLVAGTYAFWKGLITYDFVTIDLSTISIPENIGKTMLGHPQLRAYVRTFEVATFEKALLLVDDVYVNTLESGVYPFWQNDTSIKMVKADTRQLQLEVSGQELLTKDKAAIRINFYTQYKVVDIEKALLDNKDYEKQLYIAMQLVLRAYIGTYTLDELLERKERISEAVFDDIKPRATELGVTVLSCGIRDVILTGEMKDIMNQVLVAQKRAQANTITRREETASTRSLLNTAKLMEDNEMLFKLKEMEYVEKIAEKIGEISLSGNGGMVKQLKEIFSVNK</sequence>
<dbReference type="InterPro" id="IPR001972">
    <property type="entry name" value="Stomatin_HflK_fam"/>
</dbReference>
<dbReference type="InterPro" id="IPR043202">
    <property type="entry name" value="Band-7_stomatin-like"/>
</dbReference>
<comment type="caution">
    <text evidence="4">The sequence shown here is derived from an EMBL/GenBank/DDBJ whole genome shotgun (WGS) entry which is preliminary data.</text>
</comment>
<evidence type="ECO:0000313" key="4">
    <source>
        <dbReference type="EMBL" id="MFD0799200.1"/>
    </source>
</evidence>
<keyword evidence="5" id="KW-1185">Reference proteome</keyword>
<evidence type="ECO:0000259" key="3">
    <source>
        <dbReference type="SMART" id="SM00244"/>
    </source>
</evidence>
<comment type="similarity">
    <text evidence="2">Belongs to the band 7/mec-2 family.</text>
</comment>
<protein>
    <submittedName>
        <fullName evidence="4">Slipin family protein</fullName>
    </submittedName>
</protein>
<dbReference type="SMART" id="SM00244">
    <property type="entry name" value="PHB"/>
    <property type="match status" value="1"/>
</dbReference>
<dbReference type="Pfam" id="PF01145">
    <property type="entry name" value="Band_7"/>
    <property type="match status" value="1"/>
</dbReference>
<organism evidence="4 5">
    <name type="scientific">Maribacter chungangensis</name>
    <dbReference type="NCBI Taxonomy" id="1069117"/>
    <lineage>
        <taxon>Bacteria</taxon>
        <taxon>Pseudomonadati</taxon>
        <taxon>Bacteroidota</taxon>
        <taxon>Flavobacteriia</taxon>
        <taxon>Flavobacteriales</taxon>
        <taxon>Flavobacteriaceae</taxon>
        <taxon>Maribacter</taxon>
    </lineage>
</organism>